<evidence type="ECO:0000259" key="8">
    <source>
        <dbReference type="PROSITE" id="PS50109"/>
    </source>
</evidence>
<dbReference type="SMART" id="SM00387">
    <property type="entry name" value="HATPase_c"/>
    <property type="match status" value="1"/>
</dbReference>
<feature type="transmembrane region" description="Helical" evidence="7">
    <location>
        <begin position="425"/>
        <end position="448"/>
    </location>
</feature>
<dbReference type="SUPFAM" id="SSF52172">
    <property type="entry name" value="CheY-like"/>
    <property type="match status" value="1"/>
</dbReference>
<evidence type="ECO:0000256" key="3">
    <source>
        <dbReference type="ARBA" id="ARBA00022553"/>
    </source>
</evidence>
<feature type="transmembrane region" description="Helical" evidence="7">
    <location>
        <begin position="143"/>
        <end position="168"/>
    </location>
</feature>
<dbReference type="Gene3D" id="3.30.565.10">
    <property type="entry name" value="Histidine kinase-like ATPase, C-terminal domain"/>
    <property type="match status" value="1"/>
</dbReference>
<dbReference type="SUPFAM" id="SSF55874">
    <property type="entry name" value="ATPase domain of HSP90 chaperone/DNA topoisomerase II/histidine kinase"/>
    <property type="match status" value="1"/>
</dbReference>
<dbReference type="PROSITE" id="PS50109">
    <property type="entry name" value="HIS_KIN"/>
    <property type="match status" value="1"/>
</dbReference>
<gene>
    <name evidence="10" type="ORF">ACFQS8_14880</name>
</gene>
<evidence type="ECO:0000256" key="5">
    <source>
        <dbReference type="ARBA" id="ARBA00022777"/>
    </source>
</evidence>
<dbReference type="SMART" id="SM00388">
    <property type="entry name" value="HisKA"/>
    <property type="match status" value="1"/>
</dbReference>
<evidence type="ECO:0000256" key="1">
    <source>
        <dbReference type="ARBA" id="ARBA00000085"/>
    </source>
</evidence>
<evidence type="ECO:0000313" key="11">
    <source>
        <dbReference type="Proteomes" id="UP001596492"/>
    </source>
</evidence>
<dbReference type="Gene3D" id="3.40.50.2300">
    <property type="match status" value="1"/>
</dbReference>
<dbReference type="PANTHER" id="PTHR43047:SF72">
    <property type="entry name" value="OSMOSENSING HISTIDINE PROTEIN KINASE SLN1"/>
    <property type="match status" value="1"/>
</dbReference>
<proteinExistence type="predicted"/>
<dbReference type="PRINTS" id="PR00344">
    <property type="entry name" value="BCTRLSENSOR"/>
</dbReference>
<feature type="transmembrane region" description="Helical" evidence="7">
    <location>
        <begin position="107"/>
        <end position="131"/>
    </location>
</feature>
<evidence type="ECO:0000256" key="2">
    <source>
        <dbReference type="ARBA" id="ARBA00012438"/>
    </source>
</evidence>
<dbReference type="Gene3D" id="1.10.287.130">
    <property type="match status" value="1"/>
</dbReference>
<keyword evidence="7" id="KW-1133">Transmembrane helix</keyword>
<sequence>MKNSEYIVREKRLYNKWVASQSMEDFALRYTADRARKWTAGRVANTAIGASAFLACEAIGASITLSFGFQNSVAAICSAVVLMFMIGLPIAYYAAKEGLDVDLLTRGAGFGYLGSTITSLIYASFTFLLFAVEASIMSVAIQAMLGIHLSLAHIISTLLVIPIALFGMSSITRFQVWTQPIWIVLQIAPIAFILWKGGEALDQWQNFGGLTNESGMNLYLFGLAFSTLLSLLPQIGEQADYLRFMPNYKKENRFKWWAGLLISGPGWTIVGGVKLLLGSCLAVYVLQNGGSAQDASSPTTMFHTIFTDMFTSAEFALIVTGVFVIVCQLKINVTNAYAGSIAWSNFFSRLTHSHPGRVVWLVFNVLLALLLMEIGIFAAIDRVLVLYANLAAGWIGALVADLIISKPLGLSPKGIEFKRGHLYDINPVGVGAMALSVLMSGLAYMSFFGEIAQAFSPFIGLLVAFISAPLIAIATKGKFYLAREPTLHANQGRVKCTICENTFQSNDIVHCSMFHAPICSLCCTLEVRCQDMCKKDSRLDQQVSGFFEKYLPKHWVKYLNSTIGQFIMLMCLTMLALAGVLYLIFWFNGGWNQSMPSQSQGLIRSVFIVFSLIAGVTVWIVILAHKSRQAAFRETEFHMSKLLQEIEAHNETDGLLQKAKVEAEAANKAKSRFLVSVSHEIRSPLNSIYGYSQLLERGGVKSAKSAGSYIRRSSEHLTDLVDGLMEISQIEGGVIKLERELIRFSNFLDDIVAMLRPSAVSKGLTFNFNTHGMMPEFVRSDPKRLRQILINVLSNAIKFTPEGEVNFDVYYRNQIARFEISDSGVGIDPKDYERIFEPFERVNAANPGIGLGLAIIRALTHVMGGDISIKSQLGKGAKFTIRLMLSQPMQEEIDRTKTISFESQMGLGQKILIIDDDSNQLTILKSFLEPMGYDLVTCQNVDEGLVVARSYSPDFALLDVNMPGRSGWEAASALREMFGQRIFIAMISADASSAKIHDPQHVLHEIFLPKPFNFDSLLLALNKRKNVQADAMSEDGVQDNPNQFGNDVEIALSAASLLVAEDILMAARSGHISGVRKGIERLEADKFCDQDWVRHLKQCLSHFDLSEIVNSVEAKKKSNG</sequence>
<dbReference type="InterPro" id="IPR036097">
    <property type="entry name" value="HisK_dim/P_sf"/>
</dbReference>
<feature type="modified residue" description="4-aspartylphosphate" evidence="6">
    <location>
        <position position="959"/>
    </location>
</feature>
<dbReference type="EMBL" id="JBHTBR010000009">
    <property type="protein sequence ID" value="MFC7292906.1"/>
    <property type="molecule type" value="Genomic_DNA"/>
</dbReference>
<dbReference type="CDD" id="cd00082">
    <property type="entry name" value="HisKA"/>
    <property type="match status" value="1"/>
</dbReference>
<protein>
    <recommendedName>
        <fullName evidence="2">histidine kinase</fullName>
        <ecNumber evidence="2">2.7.13.3</ecNumber>
    </recommendedName>
</protein>
<dbReference type="Gene3D" id="1.10.4160.10">
    <property type="entry name" value="Hydantoin permease"/>
    <property type="match status" value="1"/>
</dbReference>
<dbReference type="Pfam" id="PF00512">
    <property type="entry name" value="HisKA"/>
    <property type="match status" value="1"/>
</dbReference>
<feature type="transmembrane region" description="Helical" evidence="7">
    <location>
        <begin position="256"/>
        <end position="285"/>
    </location>
</feature>
<feature type="transmembrane region" description="Helical" evidence="7">
    <location>
        <begin position="602"/>
        <end position="624"/>
    </location>
</feature>
<keyword evidence="10" id="KW-0067">ATP-binding</keyword>
<dbReference type="GO" id="GO:0005524">
    <property type="term" value="F:ATP binding"/>
    <property type="evidence" value="ECO:0007669"/>
    <property type="project" value="UniProtKB-KW"/>
</dbReference>
<feature type="transmembrane region" description="Helical" evidence="7">
    <location>
        <begin position="566"/>
        <end position="587"/>
    </location>
</feature>
<dbReference type="Proteomes" id="UP001596492">
    <property type="component" value="Unassembled WGS sequence"/>
</dbReference>
<dbReference type="SUPFAM" id="SSF47384">
    <property type="entry name" value="Homodimeric domain of signal transducing histidine kinase"/>
    <property type="match status" value="1"/>
</dbReference>
<comment type="caution">
    <text evidence="10">The sequence shown here is derived from an EMBL/GenBank/DDBJ whole genome shotgun (WGS) entry which is preliminary data.</text>
</comment>
<keyword evidence="4" id="KW-0808">Transferase</keyword>
<evidence type="ECO:0000256" key="4">
    <source>
        <dbReference type="ARBA" id="ARBA00022679"/>
    </source>
</evidence>
<dbReference type="RefSeq" id="WP_382168821.1">
    <property type="nucleotide sequence ID" value="NZ_JBHTBR010000009.1"/>
</dbReference>
<accession>A0ABW2IPW4</accession>
<feature type="transmembrane region" description="Helical" evidence="7">
    <location>
        <begin position="358"/>
        <end position="380"/>
    </location>
</feature>
<feature type="transmembrane region" description="Helical" evidence="7">
    <location>
        <begin position="73"/>
        <end position="95"/>
    </location>
</feature>
<dbReference type="CDD" id="cd00156">
    <property type="entry name" value="REC"/>
    <property type="match status" value="1"/>
</dbReference>
<evidence type="ECO:0000313" key="10">
    <source>
        <dbReference type="EMBL" id="MFC7292906.1"/>
    </source>
</evidence>
<dbReference type="InterPro" id="IPR005467">
    <property type="entry name" value="His_kinase_dom"/>
</dbReference>
<keyword evidence="5" id="KW-0418">Kinase</keyword>
<dbReference type="InterPro" id="IPR004358">
    <property type="entry name" value="Sig_transdc_His_kin-like_C"/>
</dbReference>
<organism evidence="10 11">
    <name type="scientific">Hirschia litorea</name>
    <dbReference type="NCBI Taxonomy" id="1199156"/>
    <lineage>
        <taxon>Bacteria</taxon>
        <taxon>Pseudomonadati</taxon>
        <taxon>Pseudomonadota</taxon>
        <taxon>Alphaproteobacteria</taxon>
        <taxon>Hyphomonadales</taxon>
        <taxon>Hyphomonadaceae</taxon>
        <taxon>Hirschia</taxon>
    </lineage>
</organism>
<feature type="domain" description="Response regulatory" evidence="9">
    <location>
        <begin position="910"/>
        <end position="1025"/>
    </location>
</feature>
<dbReference type="PROSITE" id="PS50110">
    <property type="entry name" value="RESPONSE_REGULATORY"/>
    <property type="match status" value="1"/>
</dbReference>
<dbReference type="Pfam" id="PF02518">
    <property type="entry name" value="HATPase_c"/>
    <property type="match status" value="1"/>
</dbReference>
<dbReference type="Pfam" id="PF00072">
    <property type="entry name" value="Response_reg"/>
    <property type="match status" value="1"/>
</dbReference>
<feature type="domain" description="Histidine kinase" evidence="8">
    <location>
        <begin position="676"/>
        <end position="887"/>
    </location>
</feature>
<dbReference type="EC" id="2.7.13.3" evidence="2"/>
<feature type="transmembrane region" description="Helical" evidence="7">
    <location>
        <begin position="454"/>
        <end position="474"/>
    </location>
</feature>
<comment type="catalytic activity">
    <reaction evidence="1">
        <text>ATP + protein L-histidine = ADP + protein N-phospho-L-histidine.</text>
        <dbReference type="EC" id="2.7.13.3"/>
    </reaction>
</comment>
<feature type="transmembrane region" description="Helical" evidence="7">
    <location>
        <begin position="386"/>
        <end position="404"/>
    </location>
</feature>
<dbReference type="InterPro" id="IPR001789">
    <property type="entry name" value="Sig_transdc_resp-reg_receiver"/>
</dbReference>
<dbReference type="InterPro" id="IPR003594">
    <property type="entry name" value="HATPase_dom"/>
</dbReference>
<feature type="transmembrane region" description="Helical" evidence="7">
    <location>
        <begin position="180"/>
        <end position="198"/>
    </location>
</feature>
<dbReference type="InterPro" id="IPR011006">
    <property type="entry name" value="CheY-like_superfamily"/>
</dbReference>
<keyword evidence="3 6" id="KW-0597">Phosphoprotein</keyword>
<keyword evidence="7" id="KW-0472">Membrane</keyword>
<evidence type="ECO:0000256" key="7">
    <source>
        <dbReference type="SAM" id="Phobius"/>
    </source>
</evidence>
<dbReference type="InterPro" id="IPR003661">
    <property type="entry name" value="HisK_dim/P_dom"/>
</dbReference>
<keyword evidence="11" id="KW-1185">Reference proteome</keyword>
<name>A0ABW2IPW4_9PROT</name>
<dbReference type="SMART" id="SM00448">
    <property type="entry name" value="REC"/>
    <property type="match status" value="1"/>
</dbReference>
<keyword evidence="7" id="KW-0812">Transmembrane</keyword>
<dbReference type="PANTHER" id="PTHR43047">
    <property type="entry name" value="TWO-COMPONENT HISTIDINE PROTEIN KINASE"/>
    <property type="match status" value="1"/>
</dbReference>
<feature type="transmembrane region" description="Helical" evidence="7">
    <location>
        <begin position="218"/>
        <end position="235"/>
    </location>
</feature>
<keyword evidence="10" id="KW-0547">Nucleotide-binding</keyword>
<reference evidence="11" key="1">
    <citation type="journal article" date="2019" name="Int. J. Syst. Evol. Microbiol.">
        <title>The Global Catalogue of Microorganisms (GCM) 10K type strain sequencing project: providing services to taxonomists for standard genome sequencing and annotation.</title>
        <authorList>
            <consortium name="The Broad Institute Genomics Platform"/>
            <consortium name="The Broad Institute Genome Sequencing Center for Infectious Disease"/>
            <person name="Wu L."/>
            <person name="Ma J."/>
        </authorList>
    </citation>
    <scope>NUCLEOTIDE SEQUENCE [LARGE SCALE GENOMIC DNA]</scope>
    <source>
        <strain evidence="11">CCUG 51308</strain>
    </source>
</reference>
<feature type="transmembrane region" description="Helical" evidence="7">
    <location>
        <begin position="305"/>
        <end position="327"/>
    </location>
</feature>
<dbReference type="InterPro" id="IPR036890">
    <property type="entry name" value="HATPase_C_sf"/>
</dbReference>
<evidence type="ECO:0000259" key="9">
    <source>
        <dbReference type="PROSITE" id="PS50110"/>
    </source>
</evidence>
<evidence type="ECO:0000256" key="6">
    <source>
        <dbReference type="PROSITE-ProRule" id="PRU00169"/>
    </source>
</evidence>